<protein>
    <submittedName>
        <fullName evidence="1">Uncharacterized protein</fullName>
    </submittedName>
</protein>
<comment type="caution">
    <text evidence="1">The sequence shown here is derived from an EMBL/GenBank/DDBJ whole genome shotgun (WGS) entry which is preliminary data.</text>
</comment>
<proteinExistence type="predicted"/>
<dbReference type="Pfam" id="PF19787">
    <property type="entry name" value="DUF6271"/>
    <property type="match status" value="1"/>
</dbReference>
<organism evidence="1 2">
    <name type="scientific">Paenibacillus helianthi</name>
    <dbReference type="NCBI Taxonomy" id="1349432"/>
    <lineage>
        <taxon>Bacteria</taxon>
        <taxon>Bacillati</taxon>
        <taxon>Bacillota</taxon>
        <taxon>Bacilli</taxon>
        <taxon>Bacillales</taxon>
        <taxon>Paenibacillaceae</taxon>
        <taxon>Paenibacillus</taxon>
    </lineage>
</organism>
<name>A0ABX3EQP3_9BACL</name>
<accession>A0ABX3EQP3</accession>
<dbReference type="InterPro" id="IPR046238">
    <property type="entry name" value="DUF6271"/>
</dbReference>
<evidence type="ECO:0000313" key="2">
    <source>
        <dbReference type="Proteomes" id="UP000186058"/>
    </source>
</evidence>
<gene>
    <name evidence="1" type="ORF">A3844_09835</name>
</gene>
<sequence>MFAIPTNRLVLPAVQSILIEMTSMQQRGIDPEELIILDNGPSHVVIKNKKDIIALQKTTSIPIIHHDLNDQLEWIRDLAGHGQWDLAELTRLLYPHPEEVDYGKVFNMLYLVAVRYGRKVIHRRDSDCFTPLGDETLYPVSGEMQFIGKKVAEVLPMMDTCESLTDELLQEEIWIAGSDYIGDWNVTLELLQQHNTQTLNEFLTLLSIPEARIPAYIDAKYSDGELNFRTRPLLITCEQLPDIPEIVPNYPECGNIAMMEIFKWIPNFIGSRCIGFDYHTYILGSLLKVPAVYHTQRIIHAHEYTRKQQDGTLNYWKGIAKLADYNFFITEFRCNYLHRLALPEENGFHILRDTGPSTLVNLLSECQMNLDRKTRLGLVHDLAHRILLPSGLDEYRQVAEELERGASLLIDELDDDYTRSIKLQNIWRELIHLSEQIGSESRCNAY</sequence>
<dbReference type="RefSeq" id="WP_074083929.1">
    <property type="nucleotide sequence ID" value="NZ_LVWI01000034.1"/>
</dbReference>
<dbReference type="Proteomes" id="UP000186058">
    <property type="component" value="Unassembled WGS sequence"/>
</dbReference>
<evidence type="ECO:0000313" key="1">
    <source>
        <dbReference type="EMBL" id="OKP87702.1"/>
    </source>
</evidence>
<keyword evidence="2" id="KW-1185">Reference proteome</keyword>
<reference evidence="1 2" key="1">
    <citation type="submission" date="2016-03" db="EMBL/GenBank/DDBJ databases">
        <authorList>
            <person name="Sant'Anna F.H."/>
            <person name="Ambrosini A."/>
            <person name="Souza R."/>
            <person name="Bach E."/>
            <person name="Fernandes G."/>
            <person name="Balsanelli E."/>
            <person name="Baura V.A."/>
            <person name="Souza E.M."/>
            <person name="Passaglia L."/>
        </authorList>
    </citation>
    <scope>NUCLEOTIDE SEQUENCE [LARGE SCALE GENOMIC DNA]</scope>
    <source>
        <strain evidence="1 2">P26E</strain>
    </source>
</reference>
<dbReference type="EMBL" id="LVWI01000034">
    <property type="protein sequence ID" value="OKP87702.1"/>
    <property type="molecule type" value="Genomic_DNA"/>
</dbReference>